<dbReference type="Gene3D" id="3.40.50.10140">
    <property type="entry name" value="Toll/interleukin-1 receptor homology (TIR) domain"/>
    <property type="match status" value="1"/>
</dbReference>
<protein>
    <submittedName>
        <fullName evidence="2">Toll/interleukin-1 receptor domain-containing protein</fullName>
    </submittedName>
</protein>
<comment type="caution">
    <text evidence="2">The sequence shown here is derived from an EMBL/GenBank/DDBJ whole genome shotgun (WGS) entry which is preliminary data.</text>
</comment>
<dbReference type="InterPro" id="IPR000157">
    <property type="entry name" value="TIR_dom"/>
</dbReference>
<organism evidence="2 3">
    <name type="scientific">Niabella ginsengisoli</name>
    <dbReference type="NCBI Taxonomy" id="522298"/>
    <lineage>
        <taxon>Bacteria</taxon>
        <taxon>Pseudomonadati</taxon>
        <taxon>Bacteroidota</taxon>
        <taxon>Chitinophagia</taxon>
        <taxon>Chitinophagales</taxon>
        <taxon>Chitinophagaceae</taxon>
        <taxon>Niabella</taxon>
    </lineage>
</organism>
<feature type="domain" description="TIR" evidence="1">
    <location>
        <begin position="87"/>
        <end position="235"/>
    </location>
</feature>
<evidence type="ECO:0000313" key="3">
    <source>
        <dbReference type="Proteomes" id="UP001202248"/>
    </source>
</evidence>
<keyword evidence="3" id="KW-1185">Reference proteome</keyword>
<reference evidence="2 3" key="1">
    <citation type="submission" date="2022-02" db="EMBL/GenBank/DDBJ databases">
        <authorList>
            <person name="Min J."/>
        </authorList>
    </citation>
    <scope>NUCLEOTIDE SEQUENCE [LARGE SCALE GENOMIC DNA]</scope>
    <source>
        <strain evidence="2 3">GR10-1</strain>
    </source>
</reference>
<dbReference type="InterPro" id="IPR035897">
    <property type="entry name" value="Toll_tir_struct_dom_sf"/>
</dbReference>
<dbReference type="InterPro" id="IPR045439">
    <property type="entry name" value="EAD11"/>
</dbReference>
<dbReference type="Pfam" id="PF19964">
    <property type="entry name" value="EAD11"/>
    <property type="match status" value="1"/>
</dbReference>
<dbReference type="RefSeq" id="WP_240826719.1">
    <property type="nucleotide sequence ID" value="NZ_JAKWBL010000001.1"/>
</dbReference>
<dbReference type="SUPFAM" id="SSF52200">
    <property type="entry name" value="Toll/Interleukin receptor TIR domain"/>
    <property type="match status" value="1"/>
</dbReference>
<accession>A0ABS9SG68</accession>
<evidence type="ECO:0000313" key="2">
    <source>
        <dbReference type="EMBL" id="MCH5597325.1"/>
    </source>
</evidence>
<dbReference type="EMBL" id="JAKWBL010000001">
    <property type="protein sequence ID" value="MCH5597325.1"/>
    <property type="molecule type" value="Genomic_DNA"/>
</dbReference>
<sequence>MQTNTQRAKAFIQQGNLKAAVNELLLGTKYNADLSGQINTHSARLNDMLRKESMGMLSFENASIIRNQVAFALLELIGSIEENSKVSQKRVFISYNHKDALIANKLKDALVKAGIDVTIDSEAMGAGDNIKQFIESCVRDTETTLSIVSKNSLLSAWVAMETLNTFGLQLGTVPKKFIPCYIEPDFFDIHFTDEALKQIEQKIDGLAVLIETRVKQGQDNLDINDEYSRLIRLRNSLGEIVGRLRNSLCMDITESKFEMNLPKIIQKINE</sequence>
<dbReference type="Proteomes" id="UP001202248">
    <property type="component" value="Unassembled WGS sequence"/>
</dbReference>
<gene>
    <name evidence="2" type="ORF">MKP09_05100</name>
</gene>
<name>A0ABS9SG68_9BACT</name>
<keyword evidence="2" id="KW-0675">Receptor</keyword>
<dbReference type="Pfam" id="PF13676">
    <property type="entry name" value="TIR_2"/>
    <property type="match status" value="1"/>
</dbReference>
<evidence type="ECO:0000259" key="1">
    <source>
        <dbReference type="PROSITE" id="PS50104"/>
    </source>
</evidence>
<proteinExistence type="predicted"/>
<dbReference type="PROSITE" id="PS50104">
    <property type="entry name" value="TIR"/>
    <property type="match status" value="1"/>
</dbReference>